<dbReference type="Proteomes" id="UP001551482">
    <property type="component" value="Unassembled WGS sequence"/>
</dbReference>
<reference evidence="1 2" key="1">
    <citation type="submission" date="2024-06" db="EMBL/GenBank/DDBJ databases">
        <title>The Natural Products Discovery Center: Release of the First 8490 Sequenced Strains for Exploring Actinobacteria Biosynthetic Diversity.</title>
        <authorList>
            <person name="Kalkreuter E."/>
            <person name="Kautsar S.A."/>
            <person name="Yang D."/>
            <person name="Bader C.D."/>
            <person name="Teijaro C.N."/>
            <person name="Fluegel L."/>
            <person name="Davis C.M."/>
            <person name="Simpson J.R."/>
            <person name="Lauterbach L."/>
            <person name="Steele A.D."/>
            <person name="Gui C."/>
            <person name="Meng S."/>
            <person name="Li G."/>
            <person name="Viehrig K."/>
            <person name="Ye F."/>
            <person name="Su P."/>
            <person name="Kiefer A.F."/>
            <person name="Nichols A."/>
            <person name="Cepeda A.J."/>
            <person name="Yan W."/>
            <person name="Fan B."/>
            <person name="Jiang Y."/>
            <person name="Adhikari A."/>
            <person name="Zheng C.-J."/>
            <person name="Schuster L."/>
            <person name="Cowan T.M."/>
            <person name="Smanski M.J."/>
            <person name="Chevrette M.G."/>
            <person name="De Carvalho L.P.S."/>
            <person name="Shen B."/>
        </authorList>
    </citation>
    <scope>NUCLEOTIDE SEQUENCE [LARGE SCALE GENOMIC DNA]</scope>
    <source>
        <strain evidence="1 2">NPDC048946</strain>
    </source>
</reference>
<dbReference type="EMBL" id="JBEZFP010000011">
    <property type="protein sequence ID" value="MEU8133106.1"/>
    <property type="molecule type" value="Genomic_DNA"/>
</dbReference>
<proteinExistence type="predicted"/>
<dbReference type="PANTHER" id="PTHR42892">
    <property type="entry name" value="GLUCOSAMINE-6-PHOSPHATE DEAMINASE-LIKE PROTEIN BT_0258-RELATED"/>
    <property type="match status" value="1"/>
</dbReference>
<name>A0ABV3DBI3_9ACTN</name>
<keyword evidence="2" id="KW-1185">Reference proteome</keyword>
<evidence type="ECO:0008006" key="3">
    <source>
        <dbReference type="Google" id="ProtNLM"/>
    </source>
</evidence>
<evidence type="ECO:0000313" key="1">
    <source>
        <dbReference type="EMBL" id="MEU8133106.1"/>
    </source>
</evidence>
<evidence type="ECO:0000313" key="2">
    <source>
        <dbReference type="Proteomes" id="UP001551482"/>
    </source>
</evidence>
<sequence>MQAPLRPRVFAGPAELGRALAEEIADGIAKASAVGRRYVLGCPGGRSPKPVYDALAELVGERGLHLGHVVIAMMDEYVLPTGGPAEAAAAADTVDAGGTTGSVASVASVGSVGSGAFVDVDHAAHNSCHRFAAEEIVGPLNAAAGEGRGIPADAVWFPHPSDPAAYDGRLAEAGGVDLFILASGASDGHIAFNPPGAPEDSTSRIVELADSTRQDNMGTFPDFASLDEVPRHGVTVGVATIVRQSRRAVMVVHGGHKREAVRRLAAATAYEADWPATLVALCREPALYVDRAAAGEEFA</sequence>
<dbReference type="SUPFAM" id="SSF100950">
    <property type="entry name" value="NagB/RpiA/CoA transferase-like"/>
    <property type="match status" value="2"/>
</dbReference>
<gene>
    <name evidence="1" type="ORF">AB0C36_06315</name>
</gene>
<comment type="caution">
    <text evidence="1">The sequence shown here is derived from an EMBL/GenBank/DDBJ whole genome shotgun (WGS) entry which is preliminary data.</text>
</comment>
<organism evidence="1 2">
    <name type="scientific">Streptodolium elevatio</name>
    <dbReference type="NCBI Taxonomy" id="3157996"/>
    <lineage>
        <taxon>Bacteria</taxon>
        <taxon>Bacillati</taxon>
        <taxon>Actinomycetota</taxon>
        <taxon>Actinomycetes</taxon>
        <taxon>Kitasatosporales</taxon>
        <taxon>Streptomycetaceae</taxon>
        <taxon>Streptodolium</taxon>
    </lineage>
</organism>
<dbReference type="RefSeq" id="WP_358350034.1">
    <property type="nucleotide sequence ID" value="NZ_JBEZFP010000011.1"/>
</dbReference>
<dbReference type="PANTHER" id="PTHR42892:SF1">
    <property type="entry name" value="GLUCOSAMINE-6-PHOSPHATE ISOMERASE"/>
    <property type="match status" value="1"/>
</dbReference>
<accession>A0ABV3DBI3</accession>
<protein>
    <recommendedName>
        <fullName evidence="3">Glucosamine-6-phosphate deaminase</fullName>
    </recommendedName>
</protein>
<dbReference type="InterPro" id="IPR052960">
    <property type="entry name" value="GlcN6P_deaminase-like"/>
</dbReference>
<dbReference type="InterPro" id="IPR037171">
    <property type="entry name" value="NagB/RpiA_transferase-like"/>
</dbReference>
<dbReference type="Gene3D" id="3.40.50.1360">
    <property type="match status" value="2"/>
</dbReference>